<gene>
    <name evidence="1" type="ORF">FCALED_LOCUS12937</name>
</gene>
<evidence type="ECO:0000313" key="2">
    <source>
        <dbReference type="Proteomes" id="UP000789570"/>
    </source>
</evidence>
<protein>
    <submittedName>
        <fullName evidence="1">17401_t:CDS:1</fullName>
    </submittedName>
</protein>
<dbReference type="OrthoDB" id="2436484at2759"/>
<evidence type="ECO:0000313" key="1">
    <source>
        <dbReference type="EMBL" id="CAG8690535.1"/>
    </source>
</evidence>
<comment type="caution">
    <text evidence="1">The sequence shown here is derived from an EMBL/GenBank/DDBJ whole genome shotgun (WGS) entry which is preliminary data.</text>
</comment>
<feature type="non-terminal residue" evidence="1">
    <location>
        <position position="1"/>
    </location>
</feature>
<dbReference type="EMBL" id="CAJVPQ010006895">
    <property type="protein sequence ID" value="CAG8690535.1"/>
    <property type="molecule type" value="Genomic_DNA"/>
</dbReference>
<proteinExistence type="predicted"/>
<accession>A0A9N9ERK4</accession>
<keyword evidence="2" id="KW-1185">Reference proteome</keyword>
<organism evidence="1 2">
    <name type="scientific">Funneliformis caledonium</name>
    <dbReference type="NCBI Taxonomy" id="1117310"/>
    <lineage>
        <taxon>Eukaryota</taxon>
        <taxon>Fungi</taxon>
        <taxon>Fungi incertae sedis</taxon>
        <taxon>Mucoromycota</taxon>
        <taxon>Glomeromycotina</taxon>
        <taxon>Glomeromycetes</taxon>
        <taxon>Glomerales</taxon>
        <taxon>Glomeraceae</taxon>
        <taxon>Funneliformis</taxon>
    </lineage>
</organism>
<reference evidence="1" key="1">
    <citation type="submission" date="2021-06" db="EMBL/GenBank/DDBJ databases">
        <authorList>
            <person name="Kallberg Y."/>
            <person name="Tangrot J."/>
            <person name="Rosling A."/>
        </authorList>
    </citation>
    <scope>NUCLEOTIDE SEQUENCE</scope>
    <source>
        <strain evidence="1">UK204</strain>
    </source>
</reference>
<dbReference type="Proteomes" id="UP000789570">
    <property type="component" value="Unassembled WGS sequence"/>
</dbReference>
<name>A0A9N9ERK4_9GLOM</name>
<sequence length="161" mass="18775">ELLPVRMVESYFKEDEDYIFFDEIPNNMNIRIIIQLPTEFANNRIKFVDNITKFLMISCVLLMRNCYLNVLESLFSSPIYFSRLSAIVAVVMKYERGCSKMSLDRNQAIQSSTTTTENKRYRPDSAVYYNRVLVMMGEAKEINTKLEAAETQLDGPIEHFI</sequence>
<dbReference type="AlphaFoldDB" id="A0A9N9ERK4"/>